<dbReference type="Proteomes" id="UP000018466">
    <property type="component" value="Unassembled WGS sequence"/>
</dbReference>
<name>A0AA36Y4J4_9FIRM</name>
<sequence length="188" mass="20629">MSQRYPELVAACSAGNLETARFLSEHGSENKIYVRDLAALLERLKAEEDARETALRLGRETDAETLCLPYGRGGLLAAVYLTALARRSGVELRLRAVPIRQETIALAEALGKNPYRMDTAGVLFLTAHSDSLVRALRGTGIPAACIGRLVPGLDKCVVDKTEREYINRPEKGITLEAEVFETERTKDA</sequence>
<proteinExistence type="predicted"/>
<organism evidence="1 2">
    <name type="scientific">Stomatobaculum longum</name>
    <dbReference type="NCBI Taxonomy" id="796942"/>
    <lineage>
        <taxon>Bacteria</taxon>
        <taxon>Bacillati</taxon>
        <taxon>Bacillota</taxon>
        <taxon>Clostridia</taxon>
        <taxon>Lachnospirales</taxon>
        <taxon>Lachnospiraceae</taxon>
        <taxon>Stomatobaculum</taxon>
    </lineage>
</organism>
<gene>
    <name evidence="1" type="ORF">HMPREF9623_01307</name>
</gene>
<evidence type="ECO:0008006" key="3">
    <source>
        <dbReference type="Google" id="ProtNLM"/>
    </source>
</evidence>
<evidence type="ECO:0000313" key="1">
    <source>
        <dbReference type="EMBL" id="EHO16608.1"/>
    </source>
</evidence>
<dbReference type="SUPFAM" id="SSF56042">
    <property type="entry name" value="PurM C-terminal domain-like"/>
    <property type="match status" value="1"/>
</dbReference>
<dbReference type="EMBL" id="AGEL01000007">
    <property type="protein sequence ID" value="EHO16608.1"/>
    <property type="molecule type" value="Genomic_DNA"/>
</dbReference>
<dbReference type="InterPro" id="IPR036676">
    <property type="entry name" value="PurM-like_C_sf"/>
</dbReference>
<protein>
    <recommendedName>
        <fullName evidence="3">PurM-like C-terminal domain-containing protein</fullName>
    </recommendedName>
</protein>
<keyword evidence="2" id="KW-1185">Reference proteome</keyword>
<accession>A0AA36Y4J4</accession>
<comment type="caution">
    <text evidence="1">The sequence shown here is derived from an EMBL/GenBank/DDBJ whole genome shotgun (WGS) entry which is preliminary data.</text>
</comment>
<reference evidence="1 2" key="1">
    <citation type="submission" date="2011-10" db="EMBL/GenBank/DDBJ databases">
        <title>The Genome Sequence of Lachnospiraceae bacterium ACC2.</title>
        <authorList>
            <consortium name="The Broad Institute Genome Sequencing Platform"/>
            <person name="Earl A."/>
            <person name="Ward D."/>
            <person name="Feldgarden M."/>
            <person name="Gevers D."/>
            <person name="Sizova M."/>
            <person name="Hazen A."/>
            <person name="Epstein S."/>
            <person name="Young S.K."/>
            <person name="Zeng Q."/>
            <person name="Gargeya S."/>
            <person name="Fitzgerald M."/>
            <person name="Haas B."/>
            <person name="Abouelleil A."/>
            <person name="Alvarado L."/>
            <person name="Arachchi H.M."/>
            <person name="Berlin A."/>
            <person name="Brown A."/>
            <person name="Chapman S.B."/>
            <person name="Chen Z."/>
            <person name="Dunbar C."/>
            <person name="Freedman E."/>
            <person name="Gearin G."/>
            <person name="Goldberg J."/>
            <person name="Griggs A."/>
            <person name="Gujja S."/>
            <person name="Heiman D."/>
            <person name="Howarth C."/>
            <person name="Larson L."/>
            <person name="Lui A."/>
            <person name="MacDonald P.J.P."/>
            <person name="Montmayeur A."/>
            <person name="Murphy C."/>
            <person name="Neiman D."/>
            <person name="Pearson M."/>
            <person name="Priest M."/>
            <person name="Roberts A."/>
            <person name="Saif S."/>
            <person name="Shea T."/>
            <person name="Shenoy N."/>
            <person name="Sisk P."/>
            <person name="Stolte C."/>
            <person name="Sykes S."/>
            <person name="Wortman J."/>
            <person name="Nusbaum C."/>
            <person name="Birren B."/>
        </authorList>
    </citation>
    <scope>NUCLEOTIDE SEQUENCE [LARGE SCALE GENOMIC DNA]</scope>
    <source>
        <strain evidence="1 2">ACC2</strain>
    </source>
</reference>
<dbReference type="AlphaFoldDB" id="A0AA36Y4J4"/>
<evidence type="ECO:0000313" key="2">
    <source>
        <dbReference type="Proteomes" id="UP000018466"/>
    </source>
</evidence>
<dbReference type="Gene3D" id="3.90.650.10">
    <property type="entry name" value="PurM-like C-terminal domain"/>
    <property type="match status" value="1"/>
</dbReference>